<evidence type="ECO:0000313" key="3">
    <source>
        <dbReference type="Proteomes" id="UP001266305"/>
    </source>
</evidence>
<evidence type="ECO:0000256" key="1">
    <source>
        <dbReference type="SAM" id="MobiDB-lite"/>
    </source>
</evidence>
<reference evidence="2 3" key="1">
    <citation type="submission" date="2023-05" db="EMBL/GenBank/DDBJ databases">
        <title>B98-5 Cell Line De Novo Hybrid Assembly: An Optical Mapping Approach.</title>
        <authorList>
            <person name="Kananen K."/>
            <person name="Auerbach J.A."/>
            <person name="Kautto E."/>
            <person name="Blachly J.S."/>
        </authorList>
    </citation>
    <scope>NUCLEOTIDE SEQUENCE [LARGE SCALE GENOMIC DNA]</scope>
    <source>
        <strain evidence="2">B95-8</strain>
        <tissue evidence="2">Cell line</tissue>
    </source>
</reference>
<accession>A0ABQ9V7K1</accession>
<organism evidence="2 3">
    <name type="scientific">Saguinus oedipus</name>
    <name type="common">Cotton-top tamarin</name>
    <name type="synonym">Oedipomidas oedipus</name>
    <dbReference type="NCBI Taxonomy" id="9490"/>
    <lineage>
        <taxon>Eukaryota</taxon>
        <taxon>Metazoa</taxon>
        <taxon>Chordata</taxon>
        <taxon>Craniata</taxon>
        <taxon>Vertebrata</taxon>
        <taxon>Euteleostomi</taxon>
        <taxon>Mammalia</taxon>
        <taxon>Eutheria</taxon>
        <taxon>Euarchontoglires</taxon>
        <taxon>Primates</taxon>
        <taxon>Haplorrhini</taxon>
        <taxon>Platyrrhini</taxon>
        <taxon>Cebidae</taxon>
        <taxon>Callitrichinae</taxon>
        <taxon>Saguinus</taxon>
    </lineage>
</organism>
<name>A0ABQ9V7K1_SAGOE</name>
<feature type="compositionally biased region" description="Gly residues" evidence="1">
    <location>
        <begin position="1"/>
        <end position="14"/>
    </location>
</feature>
<feature type="region of interest" description="Disordered" evidence="1">
    <location>
        <begin position="1"/>
        <end position="226"/>
    </location>
</feature>
<sequence length="226" mass="21450">PRLESAGGGRGTGGTTASPLGAAGAGPGGAGSRVKLPPRGAASSALGAPAAPAHAGPRVPDTARRSPTFRWERAGRGRGGGGVGGGSGRPARLGSACGRGGGGGPGDAAGGRAGCGRAAAASEEPVGALTAPAGGGAPAEGAAPPGPRGHLLAEPGRRHPPGPPPPPAWPCGAPRRRGGRGAAPRPGPDRPACPRGRRRPGLRSQTPLAGLPPPPLGRAPLSTSPW</sequence>
<protein>
    <submittedName>
        <fullName evidence="2">Uncharacterized protein</fullName>
    </submittedName>
</protein>
<dbReference type="EMBL" id="JASSZA010000007">
    <property type="protein sequence ID" value="KAK2105343.1"/>
    <property type="molecule type" value="Genomic_DNA"/>
</dbReference>
<proteinExistence type="predicted"/>
<evidence type="ECO:0000313" key="2">
    <source>
        <dbReference type="EMBL" id="KAK2105343.1"/>
    </source>
</evidence>
<feature type="compositionally biased region" description="Gly residues" evidence="1">
    <location>
        <begin position="77"/>
        <end position="88"/>
    </location>
</feature>
<keyword evidence="3" id="KW-1185">Reference proteome</keyword>
<feature type="compositionally biased region" description="Low complexity" evidence="1">
    <location>
        <begin position="115"/>
        <end position="132"/>
    </location>
</feature>
<gene>
    <name evidence="2" type="ORF">P7K49_014857</name>
</gene>
<comment type="caution">
    <text evidence="2">The sequence shown here is derived from an EMBL/GenBank/DDBJ whole genome shotgun (WGS) entry which is preliminary data.</text>
</comment>
<feature type="compositionally biased region" description="Gly residues" evidence="1">
    <location>
        <begin position="97"/>
        <end position="114"/>
    </location>
</feature>
<feature type="non-terminal residue" evidence="2">
    <location>
        <position position="1"/>
    </location>
</feature>
<feature type="compositionally biased region" description="Low complexity" evidence="1">
    <location>
        <begin position="37"/>
        <end position="60"/>
    </location>
</feature>
<feature type="non-terminal residue" evidence="2">
    <location>
        <position position="226"/>
    </location>
</feature>
<dbReference type="Proteomes" id="UP001266305">
    <property type="component" value="Unassembled WGS sequence"/>
</dbReference>